<dbReference type="InterPro" id="IPR007298">
    <property type="entry name" value="Cu-R_lipoprotein_NlpE"/>
</dbReference>
<keyword evidence="2" id="KW-0449">Lipoprotein</keyword>
<sequence>MQALTKPLQHNLALFLFSSLLAAMPAMAASDLEAQEGFARARSKSLHPGMDHSAHQNPADKSQEFHGVFYGYLPCSDCDGVKTTLSLQQKNNYLIVIQPAKQSSREYFERGKYDWNEETRTVVLTPTKGGTKTRRYHIEDEGTLIQLNEDGIKMEDYELQRSDTYKSREVHIH</sequence>
<dbReference type="Proteomes" id="UP000005090">
    <property type="component" value="Chromosome"/>
</dbReference>
<dbReference type="eggNOG" id="COG3015">
    <property type="taxonomic scope" value="Bacteria"/>
</dbReference>
<feature type="signal peptide" evidence="1">
    <location>
        <begin position="1"/>
        <end position="28"/>
    </location>
</feature>
<organism evidence="2 3">
    <name type="scientific">Methylomicrobium album BG8</name>
    <dbReference type="NCBI Taxonomy" id="686340"/>
    <lineage>
        <taxon>Bacteria</taxon>
        <taxon>Pseudomonadati</taxon>
        <taxon>Pseudomonadota</taxon>
        <taxon>Gammaproteobacteria</taxon>
        <taxon>Methylococcales</taxon>
        <taxon>Methylococcaceae</taxon>
        <taxon>Methylomicrobium</taxon>
    </lineage>
</organism>
<dbReference type="EMBL" id="CM001475">
    <property type="protein sequence ID" value="EIC30819.1"/>
    <property type="molecule type" value="Genomic_DNA"/>
</dbReference>
<proteinExistence type="predicted"/>
<keyword evidence="3" id="KW-1185">Reference proteome</keyword>
<protein>
    <submittedName>
        <fullName evidence="2">Putative lipoprotein NlpE involved in copper resistance</fullName>
    </submittedName>
</protein>
<gene>
    <name evidence="2" type="ORF">Metal_3145</name>
</gene>
<evidence type="ECO:0000313" key="3">
    <source>
        <dbReference type="Proteomes" id="UP000005090"/>
    </source>
</evidence>
<dbReference type="Gene3D" id="2.40.128.640">
    <property type="match status" value="1"/>
</dbReference>
<reference evidence="2 3" key="1">
    <citation type="journal article" date="2013" name="Genome Announc.">
        <title>Genome Sequence of the Obligate Gammaproteobacterial Methanotroph Methylomicrobium album Strain BG8.</title>
        <authorList>
            <person name="Kits K.D."/>
            <person name="Kalyuzhnaya M.G."/>
            <person name="Klotz M.G."/>
            <person name="Jetten M.S."/>
            <person name="Op den Camp H.J."/>
            <person name="Vuilleumier S."/>
            <person name="Bringel F."/>
            <person name="Dispirito A.A."/>
            <person name="Murrell J.C."/>
            <person name="Bruce D."/>
            <person name="Cheng J.F."/>
            <person name="Copeland A."/>
            <person name="Goodwin L."/>
            <person name="Hauser L."/>
            <person name="Lajus A."/>
            <person name="Land M.L."/>
            <person name="Lapidus A."/>
            <person name="Lucas S."/>
            <person name="Medigue C."/>
            <person name="Pitluck S."/>
            <person name="Woyke T."/>
            <person name="Zeytun A."/>
            <person name="Stein L.Y."/>
        </authorList>
    </citation>
    <scope>NUCLEOTIDE SEQUENCE [LARGE SCALE GENOMIC DNA]</scope>
    <source>
        <strain evidence="2 3">BG8</strain>
    </source>
</reference>
<evidence type="ECO:0000256" key="1">
    <source>
        <dbReference type="SAM" id="SignalP"/>
    </source>
</evidence>
<keyword evidence="1" id="KW-0732">Signal</keyword>
<dbReference type="RefSeq" id="WP_005373684.1">
    <property type="nucleotide sequence ID" value="NZ_CM001475.1"/>
</dbReference>
<dbReference type="HOGENOM" id="CLU_095662_1_0_6"/>
<feature type="chain" id="PRO_5003612360" evidence="1">
    <location>
        <begin position="29"/>
        <end position="173"/>
    </location>
</feature>
<dbReference type="Pfam" id="PF04170">
    <property type="entry name" value="NlpE"/>
    <property type="match status" value="1"/>
</dbReference>
<dbReference type="AlphaFoldDB" id="H8GNR3"/>
<evidence type="ECO:0000313" key="2">
    <source>
        <dbReference type="EMBL" id="EIC30819.1"/>
    </source>
</evidence>
<name>H8GNR3_METAL</name>
<dbReference type="STRING" id="686340.Metal_3145"/>
<accession>H8GNR3</accession>